<keyword evidence="2" id="KW-1185">Reference proteome</keyword>
<evidence type="ECO:0000313" key="1">
    <source>
        <dbReference type="EMBL" id="KAF7843569.1"/>
    </source>
</evidence>
<sequence>MEFSIVYLSRPSREEGRKTPMIRMPRDFRSPTSSPGGEYFVQGFLVRNAAFLLNLTHVHGEEGSLLTSKSQRLVGLQMLDWAGRPQQNLDEESNGRFGDQIIPQLVQKVAYCNTVPLGGRNLLQISEQRGFHVG</sequence>
<organism evidence="1 2">
    <name type="scientific">Senna tora</name>
    <dbReference type="NCBI Taxonomy" id="362788"/>
    <lineage>
        <taxon>Eukaryota</taxon>
        <taxon>Viridiplantae</taxon>
        <taxon>Streptophyta</taxon>
        <taxon>Embryophyta</taxon>
        <taxon>Tracheophyta</taxon>
        <taxon>Spermatophyta</taxon>
        <taxon>Magnoliopsida</taxon>
        <taxon>eudicotyledons</taxon>
        <taxon>Gunneridae</taxon>
        <taxon>Pentapetalae</taxon>
        <taxon>rosids</taxon>
        <taxon>fabids</taxon>
        <taxon>Fabales</taxon>
        <taxon>Fabaceae</taxon>
        <taxon>Caesalpinioideae</taxon>
        <taxon>Cassia clade</taxon>
        <taxon>Senna</taxon>
    </lineage>
</organism>
<dbReference type="AlphaFoldDB" id="A0A835CIH9"/>
<name>A0A835CIH9_9FABA</name>
<gene>
    <name evidence="1" type="ORF">G2W53_000474</name>
</gene>
<comment type="caution">
    <text evidence="1">The sequence shown here is derived from an EMBL/GenBank/DDBJ whole genome shotgun (WGS) entry which is preliminary data.</text>
</comment>
<protein>
    <submittedName>
        <fullName evidence="1">Uncharacterized protein</fullName>
    </submittedName>
</protein>
<dbReference type="Proteomes" id="UP000634136">
    <property type="component" value="Unassembled WGS sequence"/>
</dbReference>
<evidence type="ECO:0000313" key="2">
    <source>
        <dbReference type="Proteomes" id="UP000634136"/>
    </source>
</evidence>
<accession>A0A835CIH9</accession>
<dbReference type="EMBL" id="JAAIUW010000001">
    <property type="protein sequence ID" value="KAF7843569.1"/>
    <property type="molecule type" value="Genomic_DNA"/>
</dbReference>
<reference evidence="1" key="1">
    <citation type="submission" date="2020-09" db="EMBL/GenBank/DDBJ databases">
        <title>Genome-Enabled Discovery of Anthraquinone Biosynthesis in Senna tora.</title>
        <authorList>
            <person name="Kang S.-H."/>
            <person name="Pandey R.P."/>
            <person name="Lee C.-M."/>
            <person name="Sim J.-S."/>
            <person name="Jeong J.-T."/>
            <person name="Choi B.-S."/>
            <person name="Jung M."/>
            <person name="Ginzburg D."/>
            <person name="Zhao K."/>
            <person name="Won S.Y."/>
            <person name="Oh T.-J."/>
            <person name="Yu Y."/>
            <person name="Kim N.-H."/>
            <person name="Lee O.R."/>
            <person name="Lee T.-H."/>
            <person name="Bashyal P."/>
            <person name="Kim T.-S."/>
            <person name="Lee W.-H."/>
            <person name="Kawkins C."/>
            <person name="Kim C.-K."/>
            <person name="Kim J.S."/>
            <person name="Ahn B.O."/>
            <person name="Rhee S.Y."/>
            <person name="Sohng J.K."/>
        </authorList>
    </citation>
    <scope>NUCLEOTIDE SEQUENCE</scope>
    <source>
        <tissue evidence="1">Leaf</tissue>
    </source>
</reference>
<proteinExistence type="predicted"/>